<dbReference type="EMBL" id="JBICBT010000261">
    <property type="protein sequence ID" value="KAL3118869.1"/>
    <property type="molecule type" value="Genomic_DNA"/>
</dbReference>
<evidence type="ECO:0000313" key="2">
    <source>
        <dbReference type="Proteomes" id="UP001620626"/>
    </source>
</evidence>
<dbReference type="AlphaFoldDB" id="A0ABD2LX76"/>
<sequence length="159" mass="16154">MHHHCRPRHGCGEHCGCGGIIAAVTIASIKPPRIVMSSNLDKNLENIRRIRRRCGSESGYGCCISSNATIIAAGNASGICYGDCSAILAKNGKCTTTVGRDMAAANIAAVAASSLRTFVVFGAVAAAKAAMAVVVGNAIFGAAADGTGTSHLLNPAQIR</sequence>
<evidence type="ECO:0000313" key="1">
    <source>
        <dbReference type="EMBL" id="KAL3118869.1"/>
    </source>
</evidence>
<protein>
    <submittedName>
        <fullName evidence="1">Uncharacterized protein</fullName>
    </submittedName>
</protein>
<name>A0ABD2LX76_9BILA</name>
<keyword evidence="2" id="KW-1185">Reference proteome</keyword>
<comment type="caution">
    <text evidence="1">The sequence shown here is derived from an EMBL/GenBank/DDBJ whole genome shotgun (WGS) entry which is preliminary data.</text>
</comment>
<organism evidence="1 2">
    <name type="scientific">Heterodera trifolii</name>
    <dbReference type="NCBI Taxonomy" id="157864"/>
    <lineage>
        <taxon>Eukaryota</taxon>
        <taxon>Metazoa</taxon>
        <taxon>Ecdysozoa</taxon>
        <taxon>Nematoda</taxon>
        <taxon>Chromadorea</taxon>
        <taxon>Rhabditida</taxon>
        <taxon>Tylenchina</taxon>
        <taxon>Tylenchomorpha</taxon>
        <taxon>Tylenchoidea</taxon>
        <taxon>Heteroderidae</taxon>
        <taxon>Heteroderinae</taxon>
        <taxon>Heterodera</taxon>
    </lineage>
</organism>
<dbReference type="Proteomes" id="UP001620626">
    <property type="component" value="Unassembled WGS sequence"/>
</dbReference>
<accession>A0ABD2LX76</accession>
<proteinExistence type="predicted"/>
<reference evidence="1 2" key="1">
    <citation type="submission" date="2024-10" db="EMBL/GenBank/DDBJ databases">
        <authorList>
            <person name="Kim D."/>
        </authorList>
    </citation>
    <scope>NUCLEOTIDE SEQUENCE [LARGE SCALE GENOMIC DNA]</scope>
    <source>
        <strain evidence="1">BH-2024</strain>
    </source>
</reference>
<gene>
    <name evidence="1" type="ORF">niasHT_008216</name>
</gene>